<evidence type="ECO:0000259" key="5">
    <source>
        <dbReference type="Pfam" id="PF14833"/>
    </source>
</evidence>
<dbReference type="SUPFAM" id="SSF51735">
    <property type="entry name" value="NAD(P)-binding Rossmann-fold domains"/>
    <property type="match status" value="1"/>
</dbReference>
<evidence type="ECO:0000313" key="6">
    <source>
        <dbReference type="EMBL" id="CAG9610944.1"/>
    </source>
</evidence>
<feature type="domain" description="6-phosphogluconate dehydrogenase NADP-binding" evidence="4">
    <location>
        <begin position="9"/>
        <end position="166"/>
    </location>
</feature>
<dbReference type="InterPro" id="IPR008927">
    <property type="entry name" value="6-PGluconate_DH-like_C_sf"/>
</dbReference>
<dbReference type="PANTHER" id="PTHR43060">
    <property type="entry name" value="3-HYDROXYISOBUTYRATE DEHYDROGENASE-LIKE 1, MITOCHONDRIAL-RELATED"/>
    <property type="match status" value="1"/>
</dbReference>
<dbReference type="PANTHER" id="PTHR43060:SF15">
    <property type="entry name" value="3-HYDROXYISOBUTYRATE DEHYDROGENASE-LIKE 1, MITOCHONDRIAL-RELATED"/>
    <property type="match status" value="1"/>
</dbReference>
<dbReference type="EMBL" id="CAKJTI010000001">
    <property type="protein sequence ID" value="CAG9610944.1"/>
    <property type="molecule type" value="Genomic_DNA"/>
</dbReference>
<keyword evidence="7" id="KW-1185">Reference proteome</keyword>
<dbReference type="InterPro" id="IPR013328">
    <property type="entry name" value="6PGD_dom2"/>
</dbReference>
<comment type="caution">
    <text evidence="6">The sequence shown here is derived from an EMBL/GenBank/DDBJ whole genome shotgun (WGS) entry which is preliminary data.</text>
</comment>
<dbReference type="GO" id="GO:0008679">
    <property type="term" value="F:2-hydroxy-3-oxopropionate reductase activity"/>
    <property type="evidence" value="ECO:0007669"/>
    <property type="project" value="UniProtKB-EC"/>
</dbReference>
<dbReference type="PIRSF" id="PIRSF000103">
    <property type="entry name" value="HIBADH"/>
    <property type="match status" value="1"/>
</dbReference>
<dbReference type="Pfam" id="PF14833">
    <property type="entry name" value="NAD_binding_11"/>
    <property type="match status" value="1"/>
</dbReference>
<evidence type="ECO:0000256" key="3">
    <source>
        <dbReference type="ARBA" id="ARBA00023027"/>
    </source>
</evidence>
<dbReference type="Gene3D" id="3.40.50.720">
    <property type="entry name" value="NAD(P)-binding Rossmann-like Domain"/>
    <property type="match status" value="1"/>
</dbReference>
<keyword evidence="3" id="KW-0520">NAD</keyword>
<dbReference type="RefSeq" id="WP_230573299.1">
    <property type="nucleotide sequence ID" value="NZ_CAKJTI010000001.1"/>
</dbReference>
<dbReference type="Gene3D" id="1.10.1040.10">
    <property type="entry name" value="N-(1-d-carboxylethyl)-l-norvaline Dehydrogenase, domain 2"/>
    <property type="match status" value="1"/>
</dbReference>
<proteinExistence type="inferred from homology"/>
<dbReference type="InterPro" id="IPR006115">
    <property type="entry name" value="6PGDH_NADP-bd"/>
</dbReference>
<accession>A0ABM8Y5E5</accession>
<reference evidence="6 7" key="1">
    <citation type="submission" date="2021-10" db="EMBL/GenBank/DDBJ databases">
        <authorList>
            <person name="Criscuolo A."/>
        </authorList>
    </citation>
    <scope>NUCLEOTIDE SEQUENCE [LARGE SCALE GENOMIC DNA]</scope>
    <source>
        <strain evidence="7">CIP 111899</strain>
    </source>
</reference>
<dbReference type="Pfam" id="PF03446">
    <property type="entry name" value="NAD_binding_2"/>
    <property type="match status" value="1"/>
</dbReference>
<protein>
    <submittedName>
        <fullName evidence="6">2-hydroxy-3-oxopropionate reductase</fullName>
        <ecNumber evidence="6">1.1.1.60</ecNumber>
    </submittedName>
</protein>
<evidence type="ECO:0000256" key="1">
    <source>
        <dbReference type="ARBA" id="ARBA00009080"/>
    </source>
</evidence>
<evidence type="ECO:0000256" key="2">
    <source>
        <dbReference type="ARBA" id="ARBA00023002"/>
    </source>
</evidence>
<feature type="domain" description="3-hydroxyisobutyrate dehydrogenase-like NAD-binding" evidence="5">
    <location>
        <begin position="171"/>
        <end position="290"/>
    </location>
</feature>
<dbReference type="InterPro" id="IPR015815">
    <property type="entry name" value="HIBADH-related"/>
</dbReference>
<dbReference type="EC" id="1.1.1.60" evidence="6"/>
<dbReference type="InterPro" id="IPR036291">
    <property type="entry name" value="NAD(P)-bd_dom_sf"/>
</dbReference>
<comment type="similarity">
    <text evidence="1">Belongs to the HIBADH-related family.</text>
</comment>
<evidence type="ECO:0000313" key="7">
    <source>
        <dbReference type="Proteomes" id="UP000789423"/>
    </source>
</evidence>
<evidence type="ECO:0000259" key="4">
    <source>
        <dbReference type="Pfam" id="PF03446"/>
    </source>
</evidence>
<dbReference type="Proteomes" id="UP000789423">
    <property type="component" value="Unassembled WGS sequence"/>
</dbReference>
<name>A0ABM8Y5E5_9BACI</name>
<dbReference type="InterPro" id="IPR029154">
    <property type="entry name" value="HIBADH-like_NADP-bd"/>
</dbReference>
<organism evidence="6 7">
    <name type="scientific">Bacillus rhizoplanae</name>
    <dbReference type="NCBI Taxonomy" id="2880966"/>
    <lineage>
        <taxon>Bacteria</taxon>
        <taxon>Bacillati</taxon>
        <taxon>Bacillota</taxon>
        <taxon>Bacilli</taxon>
        <taxon>Bacillales</taxon>
        <taxon>Bacillaceae</taxon>
        <taxon>Bacillus</taxon>
    </lineage>
</organism>
<keyword evidence="2 6" id="KW-0560">Oxidoreductase</keyword>
<gene>
    <name evidence="6" type="primary">garR</name>
    <name evidence="6" type="ORF">BACCIP111899_00116</name>
</gene>
<dbReference type="SUPFAM" id="SSF48179">
    <property type="entry name" value="6-phosphogluconate dehydrogenase C-terminal domain-like"/>
    <property type="match status" value="1"/>
</dbReference>
<sequence length="294" mass="31792">MKQILPPASIGFVGTGVMGKSMVRHLLKAGYTVYVYNRTKEKTAALIEEGAYWCDSPKEIVRTVDVVMTMVGYPHDVEEVYFGAGGILTHAERGTITIDFTTSTPTLAKRIYEEGKSKGIHVLDAPVSGGDIGAKEGSLAIMIGGDEEVYEACLPLFELLGKNIMLQGNAGSGQHTKMCNQIAIASNMLGVCEALAYAKKAGLHPEKVLQSISTGAAGSWSLSNLAPRMLQGDFEPGFYVKHFIKDMKIALAEAEQFGLSAPGLALARELYEQLMQDGEENSGTQALYKRYIKE</sequence>